<dbReference type="InterPro" id="IPR001841">
    <property type="entry name" value="Znf_RING"/>
</dbReference>
<dbReference type="CDD" id="cd19790">
    <property type="entry name" value="Bbox2_TRIM59_C-XI"/>
    <property type="match status" value="1"/>
</dbReference>
<dbReference type="InterPro" id="IPR027370">
    <property type="entry name" value="Znf-RING_euk"/>
</dbReference>
<dbReference type="GO" id="GO:0006513">
    <property type="term" value="P:protein monoubiquitination"/>
    <property type="evidence" value="ECO:0007669"/>
    <property type="project" value="TreeGrafter"/>
</dbReference>
<dbReference type="SUPFAM" id="SSF57850">
    <property type="entry name" value="RING/U-box"/>
    <property type="match status" value="1"/>
</dbReference>
<dbReference type="RefSeq" id="XP_028818413.1">
    <property type="nucleotide sequence ID" value="XM_028962580.1"/>
</dbReference>
<name>A0AAY4E451_9TELE</name>
<evidence type="ECO:0000259" key="6">
    <source>
        <dbReference type="PROSITE" id="PS50119"/>
    </source>
</evidence>
<dbReference type="RefSeq" id="XP_028818416.1">
    <property type="nucleotide sequence ID" value="XM_028962583.1"/>
</dbReference>
<protein>
    <recommendedName>
        <fullName evidence="9">Tripartite motif-containing protein 59</fullName>
    </recommendedName>
</protein>
<dbReference type="FunFam" id="3.30.40.10:FF:000297">
    <property type="entry name" value="tripartite motif-containing protein 59"/>
    <property type="match status" value="1"/>
</dbReference>
<reference evidence="7 8" key="1">
    <citation type="submission" date="2020-06" db="EMBL/GenBank/DDBJ databases">
        <authorList>
            <consortium name="Wellcome Sanger Institute Data Sharing"/>
        </authorList>
    </citation>
    <scope>NUCLEOTIDE SEQUENCE [LARGE SCALE GENOMIC DNA]</scope>
</reference>
<feature type="domain" description="RING-type" evidence="5">
    <location>
        <begin position="10"/>
        <end position="60"/>
    </location>
</feature>
<dbReference type="Gene3D" id="3.30.160.60">
    <property type="entry name" value="Classic Zinc Finger"/>
    <property type="match status" value="1"/>
</dbReference>
<dbReference type="PROSITE" id="PS50119">
    <property type="entry name" value="ZF_BBOX"/>
    <property type="match status" value="1"/>
</dbReference>
<proteinExistence type="predicted"/>
<evidence type="ECO:0008006" key="9">
    <source>
        <dbReference type="Google" id="ProtNLM"/>
    </source>
</evidence>
<gene>
    <name evidence="7" type="primary">TRIM59</name>
</gene>
<dbReference type="Pfam" id="PF00643">
    <property type="entry name" value="zf-B_box"/>
    <property type="match status" value="1"/>
</dbReference>
<dbReference type="SUPFAM" id="SSF57845">
    <property type="entry name" value="B-box zinc-binding domain"/>
    <property type="match status" value="1"/>
</dbReference>
<dbReference type="PANTHER" id="PTHR25462:SF229">
    <property type="entry name" value="TRANSCRIPTION INTERMEDIARY FACTOR 1-BETA"/>
    <property type="match status" value="1"/>
</dbReference>
<dbReference type="InterPro" id="IPR013083">
    <property type="entry name" value="Znf_RING/FYVE/PHD"/>
</dbReference>
<dbReference type="AlphaFoldDB" id="A0AAY4E451"/>
<dbReference type="InterPro" id="IPR047153">
    <property type="entry name" value="TRIM45/56/19-like"/>
</dbReference>
<dbReference type="SMART" id="SM00184">
    <property type="entry name" value="RING"/>
    <property type="match status" value="1"/>
</dbReference>
<dbReference type="GO" id="GO:0061630">
    <property type="term" value="F:ubiquitin protein ligase activity"/>
    <property type="evidence" value="ECO:0007669"/>
    <property type="project" value="TreeGrafter"/>
</dbReference>
<keyword evidence="1" id="KW-0479">Metal-binding</keyword>
<dbReference type="Ensembl" id="ENSDCDT00010062522.1">
    <property type="protein sequence ID" value="ENSDCDP00010052044.1"/>
    <property type="gene ID" value="ENSDCDG00010030508.1"/>
</dbReference>
<evidence type="ECO:0000256" key="1">
    <source>
        <dbReference type="ARBA" id="ARBA00022723"/>
    </source>
</evidence>
<dbReference type="RefSeq" id="XP_028818414.1">
    <property type="nucleotide sequence ID" value="XM_028962581.1"/>
</dbReference>
<reference evidence="7" key="2">
    <citation type="submission" date="2025-08" db="UniProtKB">
        <authorList>
            <consortium name="Ensembl"/>
        </authorList>
    </citation>
    <scope>IDENTIFICATION</scope>
</reference>
<organism evidence="7 8">
    <name type="scientific">Denticeps clupeoides</name>
    <name type="common">denticle herring</name>
    <dbReference type="NCBI Taxonomy" id="299321"/>
    <lineage>
        <taxon>Eukaryota</taxon>
        <taxon>Metazoa</taxon>
        <taxon>Chordata</taxon>
        <taxon>Craniata</taxon>
        <taxon>Vertebrata</taxon>
        <taxon>Euteleostomi</taxon>
        <taxon>Actinopterygii</taxon>
        <taxon>Neopterygii</taxon>
        <taxon>Teleostei</taxon>
        <taxon>Clupei</taxon>
        <taxon>Clupeiformes</taxon>
        <taxon>Denticipitoidei</taxon>
        <taxon>Denticipitidae</taxon>
        <taxon>Denticeps</taxon>
    </lineage>
</organism>
<sequence>MDNLEEDLTCSVCYSLFDDPRVLPCSHTFCKSCLDSVLQLSANFSIWRPLRLPLKCPNCRSVVELPPNGVEALPVNVSLRAIIEKYQCDSRPRAINCPEHPRQPLNVYCVQDRQLICGCCLTIGQHQGHPIDDLHTAYVKERDAPAKLVESLTDKRWTEVCALVDQLEQEKERSEGLVRRDRDAVTQFFQGLDGVLARKKAEVMSALDRAGADLSLAYEPLIEKLKSMKAEQLELINLSSSVEEEESALDFLEKVHQLQQRVNTLVQTPLPKVTPFCISPSVGDFLAEHWPRVTIGGLEQVPVPKFACKPRGHLDESSAPTGCTQSWTRTRLVPATLTVLLLLFTGLYLERVGTASLDLSFLSHLSHLLHNLTEEFTVPFLETASLHAALDGFLSGLSSLFATVGETTYQHVAFVFKTLRLL</sequence>
<keyword evidence="8" id="KW-1185">Reference proteome</keyword>
<dbReference type="PANTHER" id="PTHR25462">
    <property type="entry name" value="BONUS, ISOFORM C-RELATED"/>
    <property type="match status" value="1"/>
</dbReference>
<dbReference type="CDD" id="cd16763">
    <property type="entry name" value="RING-HC_TRIM59_C-V"/>
    <property type="match status" value="1"/>
</dbReference>
<dbReference type="Proteomes" id="UP000694580">
    <property type="component" value="Chromosome 19"/>
</dbReference>
<dbReference type="InterPro" id="IPR017907">
    <property type="entry name" value="Znf_RING_CS"/>
</dbReference>
<keyword evidence="3" id="KW-0862">Zinc</keyword>
<evidence type="ECO:0000256" key="4">
    <source>
        <dbReference type="PROSITE-ProRule" id="PRU00024"/>
    </source>
</evidence>
<keyword evidence="2 4" id="KW-0863">Zinc-finger</keyword>
<dbReference type="PROSITE" id="PS50089">
    <property type="entry name" value="ZF_RING_2"/>
    <property type="match status" value="1"/>
</dbReference>
<reference evidence="7" key="3">
    <citation type="submission" date="2025-09" db="UniProtKB">
        <authorList>
            <consortium name="Ensembl"/>
        </authorList>
    </citation>
    <scope>IDENTIFICATION</scope>
</reference>
<evidence type="ECO:0000259" key="5">
    <source>
        <dbReference type="PROSITE" id="PS50089"/>
    </source>
</evidence>
<dbReference type="PROSITE" id="PS00518">
    <property type="entry name" value="ZF_RING_1"/>
    <property type="match status" value="1"/>
</dbReference>
<evidence type="ECO:0000313" key="7">
    <source>
        <dbReference type="Ensembl" id="ENSDCDP00010052044.1"/>
    </source>
</evidence>
<dbReference type="RefSeq" id="XP_028818412.1">
    <property type="nucleotide sequence ID" value="XM_028962579.1"/>
</dbReference>
<dbReference type="SMART" id="SM00336">
    <property type="entry name" value="BBOX"/>
    <property type="match status" value="1"/>
</dbReference>
<accession>A0AAY4E451</accession>
<dbReference type="GeneTree" id="ENSGT00940000165917"/>
<dbReference type="Pfam" id="PF13445">
    <property type="entry name" value="zf-RING_UBOX"/>
    <property type="match status" value="1"/>
</dbReference>
<evidence type="ECO:0000256" key="2">
    <source>
        <dbReference type="ARBA" id="ARBA00022771"/>
    </source>
</evidence>
<feature type="domain" description="B box-type" evidence="6">
    <location>
        <begin position="92"/>
        <end position="134"/>
    </location>
</feature>
<evidence type="ECO:0000256" key="3">
    <source>
        <dbReference type="ARBA" id="ARBA00022833"/>
    </source>
</evidence>
<dbReference type="GeneID" id="114769507"/>
<dbReference type="InterPro" id="IPR000315">
    <property type="entry name" value="Znf_B-box"/>
</dbReference>
<evidence type="ECO:0000313" key="8">
    <source>
        <dbReference type="Proteomes" id="UP000694580"/>
    </source>
</evidence>
<dbReference type="Gene3D" id="3.30.40.10">
    <property type="entry name" value="Zinc/RING finger domain, C3HC4 (zinc finger)"/>
    <property type="match status" value="1"/>
</dbReference>
<dbReference type="GO" id="GO:0008270">
    <property type="term" value="F:zinc ion binding"/>
    <property type="evidence" value="ECO:0007669"/>
    <property type="project" value="UniProtKB-KW"/>
</dbReference>